<organism evidence="2 3">
    <name type="scientific">Heterodermia speciosa</name>
    <dbReference type="NCBI Taxonomy" id="116794"/>
    <lineage>
        <taxon>Eukaryota</taxon>
        <taxon>Fungi</taxon>
        <taxon>Dikarya</taxon>
        <taxon>Ascomycota</taxon>
        <taxon>Pezizomycotina</taxon>
        <taxon>Lecanoromycetes</taxon>
        <taxon>OSLEUM clade</taxon>
        <taxon>Lecanoromycetidae</taxon>
        <taxon>Caliciales</taxon>
        <taxon>Physciaceae</taxon>
        <taxon>Heterodermia</taxon>
    </lineage>
</organism>
<feature type="region of interest" description="Disordered" evidence="1">
    <location>
        <begin position="1"/>
        <end position="22"/>
    </location>
</feature>
<dbReference type="EMBL" id="CAJPDS010000009">
    <property type="protein sequence ID" value="CAF9910774.1"/>
    <property type="molecule type" value="Genomic_DNA"/>
</dbReference>
<accession>A0A8H3EQD3</accession>
<comment type="caution">
    <text evidence="2">The sequence shown here is derived from an EMBL/GenBank/DDBJ whole genome shotgun (WGS) entry which is preliminary data.</text>
</comment>
<dbReference type="AlphaFoldDB" id="A0A8H3EQD3"/>
<evidence type="ECO:0000313" key="2">
    <source>
        <dbReference type="EMBL" id="CAF9910774.1"/>
    </source>
</evidence>
<protein>
    <submittedName>
        <fullName evidence="2">Uncharacterized protein</fullName>
    </submittedName>
</protein>
<sequence length="139" mass="15721">MEAISVNAPSRHIRDRLPPKDPKQANLDWSAFEHTVKYLYETKQVTLAPETTWNQLSKDNKEEAIDTVLKQLEPLQLGWGDLTRPIVKWRLYHCHRKSRIKVMRGKNAADDAETPTGEDETGEPAAQSQPGESSSVSNV</sequence>
<feature type="compositionally biased region" description="Polar residues" evidence="1">
    <location>
        <begin position="126"/>
        <end position="139"/>
    </location>
</feature>
<reference evidence="2" key="1">
    <citation type="submission" date="2021-03" db="EMBL/GenBank/DDBJ databases">
        <authorList>
            <person name="Tagirdzhanova G."/>
        </authorList>
    </citation>
    <scope>NUCLEOTIDE SEQUENCE</scope>
</reference>
<feature type="compositionally biased region" description="Acidic residues" evidence="1">
    <location>
        <begin position="110"/>
        <end position="122"/>
    </location>
</feature>
<name>A0A8H3EQD3_9LECA</name>
<evidence type="ECO:0000256" key="1">
    <source>
        <dbReference type="SAM" id="MobiDB-lite"/>
    </source>
</evidence>
<keyword evidence="3" id="KW-1185">Reference proteome</keyword>
<proteinExistence type="predicted"/>
<dbReference type="OrthoDB" id="10303648at2759"/>
<gene>
    <name evidence="2" type="ORF">HETSPECPRED_010174</name>
</gene>
<feature type="region of interest" description="Disordered" evidence="1">
    <location>
        <begin position="102"/>
        <end position="139"/>
    </location>
</feature>
<evidence type="ECO:0000313" key="3">
    <source>
        <dbReference type="Proteomes" id="UP000664521"/>
    </source>
</evidence>
<dbReference type="Proteomes" id="UP000664521">
    <property type="component" value="Unassembled WGS sequence"/>
</dbReference>